<protein>
    <recommendedName>
        <fullName evidence="2">protein-glutamate methylesterase</fullName>
        <ecNumber evidence="2">3.1.1.61</ecNumber>
    </recommendedName>
</protein>
<evidence type="ECO:0000256" key="4">
    <source>
        <dbReference type="PROSITE-ProRule" id="PRU00050"/>
    </source>
</evidence>
<dbReference type="GO" id="GO:0000156">
    <property type="term" value="F:phosphorelay response regulator activity"/>
    <property type="evidence" value="ECO:0007669"/>
    <property type="project" value="InterPro"/>
</dbReference>
<dbReference type="GeneID" id="92874161"/>
<dbReference type="Proteomes" id="UP000006138">
    <property type="component" value="Chromosome"/>
</dbReference>
<feature type="region of interest" description="Disordered" evidence="5">
    <location>
        <begin position="110"/>
        <end position="132"/>
    </location>
</feature>
<reference evidence="7 8" key="1">
    <citation type="journal article" date="2011" name="J. Bacteriol.">
        <title>Whole genome sequence of the rifamycin B-producing strain Amycolatopsis mediterranei S699.</title>
        <authorList>
            <person name="Verma M."/>
            <person name="Kaur J."/>
            <person name="Kumar M."/>
            <person name="Kumari K."/>
            <person name="Saxena A."/>
            <person name="Anand S."/>
            <person name="Nigam A."/>
            <person name="Ravi V."/>
            <person name="Raghuvanshi S."/>
            <person name="Khurana P."/>
            <person name="Tyagi A.K."/>
            <person name="Khurana J.P."/>
            <person name="Lal R."/>
        </authorList>
    </citation>
    <scope>NUCLEOTIDE SEQUENCE [LARGE SCALE GENOMIC DNA]</scope>
    <source>
        <strain evidence="7 8">S699</strain>
    </source>
</reference>
<evidence type="ECO:0000256" key="1">
    <source>
        <dbReference type="ARBA" id="ARBA00022801"/>
    </source>
</evidence>
<keyword evidence="1" id="KW-0378">Hydrolase</keyword>
<proteinExistence type="predicted"/>
<name>A0A9R0UBW0_AMYMS</name>
<feature type="domain" description="CheB-type methylesterase" evidence="6">
    <location>
        <begin position="12"/>
        <end position="96"/>
    </location>
</feature>
<dbReference type="SUPFAM" id="SSF52738">
    <property type="entry name" value="Methylesterase CheB, C-terminal domain"/>
    <property type="match status" value="1"/>
</dbReference>
<accession>A0A9R0UBW0</accession>
<dbReference type="Gene3D" id="3.40.50.180">
    <property type="entry name" value="Methylesterase CheB, C-terminal domain"/>
    <property type="match status" value="1"/>
</dbReference>
<evidence type="ECO:0000256" key="3">
    <source>
        <dbReference type="ARBA" id="ARBA00048267"/>
    </source>
</evidence>
<comment type="catalytic activity">
    <reaction evidence="3">
        <text>[protein]-L-glutamate 5-O-methyl ester + H2O = L-glutamyl-[protein] + methanol + H(+)</text>
        <dbReference type="Rhea" id="RHEA:23236"/>
        <dbReference type="Rhea" id="RHEA-COMP:10208"/>
        <dbReference type="Rhea" id="RHEA-COMP:10311"/>
        <dbReference type="ChEBI" id="CHEBI:15377"/>
        <dbReference type="ChEBI" id="CHEBI:15378"/>
        <dbReference type="ChEBI" id="CHEBI:17790"/>
        <dbReference type="ChEBI" id="CHEBI:29973"/>
        <dbReference type="ChEBI" id="CHEBI:82795"/>
        <dbReference type="EC" id="3.1.1.61"/>
    </reaction>
</comment>
<dbReference type="InterPro" id="IPR000673">
    <property type="entry name" value="Sig_transdc_resp-reg_Me-estase"/>
</dbReference>
<dbReference type="GO" id="GO:0008984">
    <property type="term" value="F:protein-glutamate methylesterase activity"/>
    <property type="evidence" value="ECO:0007669"/>
    <property type="project" value="UniProtKB-EC"/>
</dbReference>
<evidence type="ECO:0000256" key="5">
    <source>
        <dbReference type="SAM" id="MobiDB-lite"/>
    </source>
</evidence>
<organism evidence="7 8">
    <name type="scientific">Amycolatopsis mediterranei (strain S699)</name>
    <name type="common">Nocardia mediterranei</name>
    <dbReference type="NCBI Taxonomy" id="713604"/>
    <lineage>
        <taxon>Bacteria</taxon>
        <taxon>Bacillati</taxon>
        <taxon>Actinomycetota</taxon>
        <taxon>Actinomycetes</taxon>
        <taxon>Pseudonocardiales</taxon>
        <taxon>Pseudonocardiaceae</taxon>
        <taxon>Amycolatopsis</taxon>
    </lineage>
</organism>
<dbReference type="AlphaFoldDB" id="A0A9R0UBW0"/>
<sequence>MPASATGERAYPVDVVAIVASAGGIAAASRVLGQLPAAFPVPIVYAQHLGPRPSRPAAILGRHTELPVEWAAQGGLAAPVLVTLCPPRTRLNVRPDLSCALHPAERTAAEHPLDALPPRSPTPSARRCSPWC</sequence>
<dbReference type="GO" id="GO:0006935">
    <property type="term" value="P:chemotaxis"/>
    <property type="evidence" value="ECO:0007669"/>
    <property type="project" value="InterPro"/>
</dbReference>
<gene>
    <name evidence="7" type="ordered locus">RAM_33375</name>
</gene>
<dbReference type="GO" id="GO:0005737">
    <property type="term" value="C:cytoplasm"/>
    <property type="evidence" value="ECO:0007669"/>
    <property type="project" value="InterPro"/>
</dbReference>
<dbReference type="EMBL" id="CP002896">
    <property type="protein sequence ID" value="AEK45148.1"/>
    <property type="molecule type" value="Genomic_DNA"/>
</dbReference>
<dbReference type="Pfam" id="PF01339">
    <property type="entry name" value="CheB_methylest"/>
    <property type="match status" value="1"/>
</dbReference>
<dbReference type="PANTHER" id="PTHR42872">
    <property type="entry name" value="PROTEIN-GLUTAMATE METHYLESTERASE/PROTEIN-GLUTAMINE GLUTAMINASE"/>
    <property type="match status" value="1"/>
</dbReference>
<evidence type="ECO:0000313" key="7">
    <source>
        <dbReference type="EMBL" id="AEK45148.1"/>
    </source>
</evidence>
<dbReference type="PANTHER" id="PTHR42872:SF6">
    <property type="entry name" value="PROTEIN-GLUTAMATE METHYLESTERASE_PROTEIN-GLUTAMINE GLUTAMINASE"/>
    <property type="match status" value="1"/>
</dbReference>
<evidence type="ECO:0000259" key="6">
    <source>
        <dbReference type="PROSITE" id="PS50122"/>
    </source>
</evidence>
<comment type="caution">
    <text evidence="4">Lacks conserved residue(s) required for the propagation of feature annotation.</text>
</comment>
<evidence type="ECO:0000313" key="8">
    <source>
        <dbReference type="Proteomes" id="UP000006138"/>
    </source>
</evidence>
<dbReference type="KEGG" id="amn:RAM_33375"/>
<evidence type="ECO:0000256" key="2">
    <source>
        <dbReference type="ARBA" id="ARBA00039140"/>
    </source>
</evidence>
<keyword evidence="8" id="KW-1185">Reference proteome</keyword>
<dbReference type="EC" id="3.1.1.61" evidence="2"/>
<dbReference type="RefSeq" id="WP_014467472.1">
    <property type="nucleotide sequence ID" value="NC_017186.1"/>
</dbReference>
<dbReference type="PROSITE" id="PS50122">
    <property type="entry name" value="CHEB"/>
    <property type="match status" value="1"/>
</dbReference>
<dbReference type="InterPro" id="IPR035909">
    <property type="entry name" value="CheB_C"/>
</dbReference>